<feature type="transmembrane region" description="Helical" evidence="1">
    <location>
        <begin position="211"/>
        <end position="232"/>
    </location>
</feature>
<feature type="transmembrane region" description="Helical" evidence="1">
    <location>
        <begin position="327"/>
        <end position="351"/>
    </location>
</feature>
<feature type="transmembrane region" description="Helical" evidence="1">
    <location>
        <begin position="384"/>
        <end position="405"/>
    </location>
</feature>
<gene>
    <name evidence="2" type="ORF">JKKLCJKK_00247</name>
</gene>
<keyword evidence="1" id="KW-1133">Transmembrane helix</keyword>
<keyword evidence="1" id="KW-0812">Transmembrane</keyword>
<feature type="transmembrane region" description="Helical" evidence="1">
    <location>
        <begin position="285"/>
        <end position="307"/>
    </location>
</feature>
<keyword evidence="1" id="KW-0472">Membrane</keyword>
<protein>
    <recommendedName>
        <fullName evidence="4">Polysaccharide biosynthesis protein</fullName>
    </recommendedName>
</protein>
<evidence type="ECO:0000313" key="2">
    <source>
        <dbReference type="EMBL" id="VWL91018.1"/>
    </source>
</evidence>
<feature type="transmembrane region" description="Helical" evidence="1">
    <location>
        <begin position="358"/>
        <end position="378"/>
    </location>
</feature>
<accession>A0A5K1IRN1</accession>
<feature type="transmembrane region" description="Helical" evidence="1">
    <location>
        <begin position="46"/>
        <end position="65"/>
    </location>
</feature>
<feature type="transmembrane region" description="Helical" evidence="1">
    <location>
        <begin position="85"/>
        <end position="105"/>
    </location>
</feature>
<feature type="transmembrane region" description="Helical" evidence="1">
    <location>
        <begin position="20"/>
        <end position="40"/>
    </location>
</feature>
<reference evidence="2 3" key="1">
    <citation type="submission" date="2019-10" db="EMBL/GenBank/DDBJ databases">
        <authorList>
            <person name="Wolf R A."/>
        </authorList>
    </citation>
    <scope>NUCLEOTIDE SEQUENCE [LARGE SCALE GENOMIC DNA]</scope>
    <source>
        <strain evidence="2">Collinsella_intestinalis_DSM_13632</strain>
    </source>
</reference>
<dbReference type="AlphaFoldDB" id="A0A5K1IRN1"/>
<proteinExistence type="predicted"/>
<feature type="transmembrane region" description="Helical" evidence="1">
    <location>
        <begin position="244"/>
        <end position="265"/>
    </location>
</feature>
<evidence type="ECO:0000256" key="1">
    <source>
        <dbReference type="SAM" id="Phobius"/>
    </source>
</evidence>
<dbReference type="EMBL" id="CABWIC010000007">
    <property type="protein sequence ID" value="VWL91018.1"/>
    <property type="molecule type" value="Genomic_DNA"/>
</dbReference>
<dbReference type="Proteomes" id="UP000405524">
    <property type="component" value="Unassembled WGS sequence"/>
</dbReference>
<feature type="transmembrane region" description="Helical" evidence="1">
    <location>
        <begin position="172"/>
        <end position="190"/>
    </location>
</feature>
<evidence type="ECO:0008006" key="4">
    <source>
        <dbReference type="Google" id="ProtNLM"/>
    </source>
</evidence>
<feature type="transmembrane region" description="Helical" evidence="1">
    <location>
        <begin position="111"/>
        <end position="135"/>
    </location>
</feature>
<feature type="transmembrane region" description="Helical" evidence="1">
    <location>
        <begin position="147"/>
        <end position="166"/>
    </location>
</feature>
<name>A0A5K1IRN1_9ACTN</name>
<organism evidence="2 3">
    <name type="scientific">Collinsella intestinalis</name>
    <dbReference type="NCBI Taxonomy" id="147207"/>
    <lineage>
        <taxon>Bacteria</taxon>
        <taxon>Bacillati</taxon>
        <taxon>Actinomycetota</taxon>
        <taxon>Coriobacteriia</taxon>
        <taxon>Coriobacteriales</taxon>
        <taxon>Coriobacteriaceae</taxon>
        <taxon>Collinsella</taxon>
    </lineage>
</organism>
<evidence type="ECO:0000313" key="3">
    <source>
        <dbReference type="Proteomes" id="UP000405524"/>
    </source>
</evidence>
<sequence>MSASGSKRLSVKQNMLWNSIGCLIYQACQWAMTVAVVVFSSGYDNSGVLAFAMAVGNIYYPLATYNMRTIQVSDVHDEYSSEEYVGFRIVTVILGFIPMLVYLIATASSAALVISTVFWLLFKADESFCCVFYAIEQKAMRMDYIGISQAVRGICSVIAFSAALALCDNINIAIIAVAFVCVSVTLLYDYRKANALASARPRIACARILELLKRYLPAVITLVCYGAVVSVARQQFEVLRGAGALGMYAAVATPTVLVQVAASYLYNPLLGGIAQRWSDRDLAAFLRGIGSVFVAILVVAAAGVLASELFGEPVLTFVYGESIRGSVYLLTPALIATAVTTMFAFMFDVLIVMRSLRAALVANASALLISIVASRPMIEALDANGITCTVIAAFGVGLVICFGAFTWQVRNARPATVGGDAA</sequence>